<name>A0A812S0X7_9DINO</name>
<feature type="region of interest" description="Disordered" evidence="5">
    <location>
        <begin position="1"/>
        <end position="24"/>
    </location>
</feature>
<dbReference type="GO" id="GO:0032981">
    <property type="term" value="P:mitochondrial respiratory chain complex I assembly"/>
    <property type="evidence" value="ECO:0007669"/>
    <property type="project" value="TreeGrafter"/>
</dbReference>
<evidence type="ECO:0000256" key="4">
    <source>
        <dbReference type="ARBA" id="ARBA00023186"/>
    </source>
</evidence>
<evidence type="ECO:0000256" key="3">
    <source>
        <dbReference type="ARBA" id="ARBA00023128"/>
    </source>
</evidence>
<dbReference type="PANTHER" id="PTHR13194">
    <property type="entry name" value="COMPLEX I INTERMEDIATE-ASSOCIATED PROTEIN 30"/>
    <property type="match status" value="1"/>
</dbReference>
<dbReference type="OrthoDB" id="426386at2759"/>
<evidence type="ECO:0000256" key="2">
    <source>
        <dbReference type="ARBA" id="ARBA00007884"/>
    </source>
</evidence>
<comment type="subcellular location">
    <subcellularLocation>
        <location evidence="1">Mitochondrion</location>
    </subcellularLocation>
</comment>
<organism evidence="7 8">
    <name type="scientific">Symbiodinium necroappetens</name>
    <dbReference type="NCBI Taxonomy" id="1628268"/>
    <lineage>
        <taxon>Eukaryota</taxon>
        <taxon>Sar</taxon>
        <taxon>Alveolata</taxon>
        <taxon>Dinophyceae</taxon>
        <taxon>Suessiales</taxon>
        <taxon>Symbiodiniaceae</taxon>
        <taxon>Symbiodinium</taxon>
    </lineage>
</organism>
<dbReference type="GO" id="GO:0051082">
    <property type="term" value="F:unfolded protein binding"/>
    <property type="evidence" value="ECO:0007669"/>
    <property type="project" value="TreeGrafter"/>
</dbReference>
<feature type="non-terminal residue" evidence="7">
    <location>
        <position position="273"/>
    </location>
</feature>
<dbReference type="GO" id="GO:0005739">
    <property type="term" value="C:mitochondrion"/>
    <property type="evidence" value="ECO:0007669"/>
    <property type="project" value="UniProtKB-SubCell"/>
</dbReference>
<dbReference type="AlphaFoldDB" id="A0A812S0X7"/>
<dbReference type="Proteomes" id="UP000601435">
    <property type="component" value="Unassembled WGS sequence"/>
</dbReference>
<keyword evidence="8" id="KW-1185">Reference proteome</keyword>
<reference evidence="7" key="1">
    <citation type="submission" date="2021-02" db="EMBL/GenBank/DDBJ databases">
        <authorList>
            <person name="Dougan E. K."/>
            <person name="Rhodes N."/>
            <person name="Thang M."/>
            <person name="Chan C."/>
        </authorList>
    </citation>
    <scope>NUCLEOTIDE SEQUENCE</scope>
</reference>
<dbReference type="PANTHER" id="PTHR13194:SF18">
    <property type="entry name" value="COMPLEX I INTERMEDIATE-ASSOCIATED PROTEIN 30, MITOCHONDRIAL"/>
    <property type="match status" value="1"/>
</dbReference>
<gene>
    <name evidence="7" type="primary">rqcd1</name>
    <name evidence="7" type="ORF">SNEC2469_LOCUS12963</name>
</gene>
<evidence type="ECO:0000256" key="5">
    <source>
        <dbReference type="SAM" id="MobiDB-lite"/>
    </source>
</evidence>
<evidence type="ECO:0000313" key="8">
    <source>
        <dbReference type="Proteomes" id="UP000601435"/>
    </source>
</evidence>
<comment type="similarity">
    <text evidence="2">Belongs to the CIA30 family.</text>
</comment>
<dbReference type="EMBL" id="CAJNJA010020638">
    <property type="protein sequence ID" value="CAE7462832.1"/>
    <property type="molecule type" value="Genomic_DNA"/>
</dbReference>
<evidence type="ECO:0000256" key="1">
    <source>
        <dbReference type="ARBA" id="ARBA00004173"/>
    </source>
</evidence>
<comment type="caution">
    <text evidence="7">The sequence shown here is derived from an EMBL/GenBank/DDBJ whole genome shotgun (WGS) entry which is preliminary data.</text>
</comment>
<dbReference type="InterPro" id="IPR008979">
    <property type="entry name" value="Galactose-bd-like_sf"/>
</dbReference>
<feature type="domain" description="NADH:ubiquinone oxidoreductase intermediate-associated protein 30" evidence="6">
    <location>
        <begin position="80"/>
        <end position="229"/>
    </location>
</feature>
<evidence type="ECO:0000313" key="7">
    <source>
        <dbReference type="EMBL" id="CAE7462832.1"/>
    </source>
</evidence>
<sequence>MADGGEGVGWLTSARRHLPPSGSGRARRRLVLGLTWCAVAHLWHGHRCQPFAFGPAAPVSSGQEVDDAGVLLLGREAWCFNRWRAETDDVRGGASSAQFKGLTDASGDAEFCGMLSSSVRDPFASVSLQASALPEPLSEMKGLVLDISEADGSEYSVGLRMLGAPAGIQHAFKFTAEAGRLEMYFRDFQPMLQGRVQPDDETRLVLERVESITIQKHGANGPSHEPFSLVLRSVCGIPGRDLPPPPPPARKTKWTCRACGTMNFDSSDSCTQR</sequence>
<dbReference type="GO" id="GO:0006120">
    <property type="term" value="P:mitochondrial electron transport, NADH to ubiquinone"/>
    <property type="evidence" value="ECO:0007669"/>
    <property type="project" value="TreeGrafter"/>
</dbReference>
<proteinExistence type="inferred from homology"/>
<protein>
    <submittedName>
        <fullName evidence="7">Rqcd1 protein</fullName>
    </submittedName>
</protein>
<dbReference type="Pfam" id="PF08547">
    <property type="entry name" value="CIA30"/>
    <property type="match status" value="1"/>
</dbReference>
<accession>A0A812S0X7</accession>
<keyword evidence="3" id="KW-0496">Mitochondrion</keyword>
<evidence type="ECO:0000259" key="6">
    <source>
        <dbReference type="Pfam" id="PF08547"/>
    </source>
</evidence>
<dbReference type="InterPro" id="IPR013857">
    <property type="entry name" value="NADH-UbQ_OxRdtase-assoc_prot30"/>
</dbReference>
<keyword evidence="4" id="KW-0143">Chaperone</keyword>
<dbReference type="InterPro" id="IPR039131">
    <property type="entry name" value="NDUFAF1"/>
</dbReference>
<dbReference type="SUPFAM" id="SSF49785">
    <property type="entry name" value="Galactose-binding domain-like"/>
    <property type="match status" value="1"/>
</dbReference>